<dbReference type="PANTHER" id="PTHR43798:SF31">
    <property type="entry name" value="AB HYDROLASE SUPERFAMILY PROTEIN YCLE"/>
    <property type="match status" value="1"/>
</dbReference>
<keyword evidence="1" id="KW-0378">Hydrolase</keyword>
<sequence>VISNHTPDGTWYEVSGNETGPVVVLCHGVGLDLHMWDQQLPALTPDFQVVRYDFIGHGKTPPNPEVSNLGAFTRQLFALLEHLGLERITLVGLSMGGVIAQRFAADHPELLIRLVLMNTVYQRGPKELEGVEARLRITEEEGLSPITDSAIARWFDDDFVDEHPEIVDRIKIRLLTNDLAGYLAAYRVFVYAESEVGSALKSVQCPTLVMTGGRDTGSTPVMAHRMAEDLADARVVIFDELHHLAPLESPDQVNAELLSFLNG</sequence>
<name>A0A381NAU0_9ZZZZ</name>
<dbReference type="InterPro" id="IPR000073">
    <property type="entry name" value="AB_hydrolase_1"/>
</dbReference>
<feature type="domain" description="AB hydrolase-1" evidence="2">
    <location>
        <begin position="23"/>
        <end position="255"/>
    </location>
</feature>
<protein>
    <recommendedName>
        <fullName evidence="2">AB hydrolase-1 domain-containing protein</fullName>
    </recommendedName>
</protein>
<dbReference type="GO" id="GO:0016787">
    <property type="term" value="F:hydrolase activity"/>
    <property type="evidence" value="ECO:0007669"/>
    <property type="project" value="UniProtKB-KW"/>
</dbReference>
<dbReference type="Pfam" id="PF12697">
    <property type="entry name" value="Abhydrolase_6"/>
    <property type="match status" value="1"/>
</dbReference>
<evidence type="ECO:0000256" key="1">
    <source>
        <dbReference type="ARBA" id="ARBA00022801"/>
    </source>
</evidence>
<feature type="non-terminal residue" evidence="3">
    <location>
        <position position="1"/>
    </location>
</feature>
<evidence type="ECO:0000313" key="3">
    <source>
        <dbReference type="EMBL" id="SUZ50663.1"/>
    </source>
</evidence>
<dbReference type="SUPFAM" id="SSF53474">
    <property type="entry name" value="alpha/beta-Hydrolases"/>
    <property type="match status" value="1"/>
</dbReference>
<accession>A0A381NAU0</accession>
<dbReference type="EMBL" id="UINC01000182">
    <property type="protein sequence ID" value="SUZ50663.1"/>
    <property type="molecule type" value="Genomic_DNA"/>
</dbReference>
<dbReference type="Gene3D" id="3.40.50.1820">
    <property type="entry name" value="alpha/beta hydrolase"/>
    <property type="match status" value="1"/>
</dbReference>
<dbReference type="InterPro" id="IPR029058">
    <property type="entry name" value="AB_hydrolase_fold"/>
</dbReference>
<evidence type="ECO:0000259" key="2">
    <source>
        <dbReference type="Pfam" id="PF12697"/>
    </source>
</evidence>
<dbReference type="AlphaFoldDB" id="A0A381NAU0"/>
<dbReference type="PRINTS" id="PR00111">
    <property type="entry name" value="ABHYDROLASE"/>
</dbReference>
<proteinExistence type="predicted"/>
<organism evidence="3">
    <name type="scientific">marine metagenome</name>
    <dbReference type="NCBI Taxonomy" id="408172"/>
    <lineage>
        <taxon>unclassified sequences</taxon>
        <taxon>metagenomes</taxon>
        <taxon>ecological metagenomes</taxon>
    </lineage>
</organism>
<reference evidence="3" key="1">
    <citation type="submission" date="2018-05" db="EMBL/GenBank/DDBJ databases">
        <authorList>
            <person name="Lanie J.A."/>
            <person name="Ng W.-L."/>
            <person name="Kazmierczak K.M."/>
            <person name="Andrzejewski T.M."/>
            <person name="Davidsen T.M."/>
            <person name="Wayne K.J."/>
            <person name="Tettelin H."/>
            <person name="Glass J.I."/>
            <person name="Rusch D."/>
            <person name="Podicherti R."/>
            <person name="Tsui H.-C.T."/>
            <person name="Winkler M.E."/>
        </authorList>
    </citation>
    <scope>NUCLEOTIDE SEQUENCE</scope>
</reference>
<gene>
    <name evidence="3" type="ORF">METZ01_LOCUS3517</name>
</gene>
<dbReference type="GO" id="GO:0016020">
    <property type="term" value="C:membrane"/>
    <property type="evidence" value="ECO:0007669"/>
    <property type="project" value="TreeGrafter"/>
</dbReference>
<dbReference type="PANTHER" id="PTHR43798">
    <property type="entry name" value="MONOACYLGLYCEROL LIPASE"/>
    <property type="match status" value="1"/>
</dbReference>
<dbReference type="InterPro" id="IPR050266">
    <property type="entry name" value="AB_hydrolase_sf"/>
</dbReference>